<dbReference type="GO" id="GO:0003723">
    <property type="term" value="F:RNA binding"/>
    <property type="evidence" value="ECO:0007669"/>
    <property type="project" value="UniProtKB-UniRule"/>
</dbReference>
<evidence type="ECO:0000256" key="6">
    <source>
        <dbReference type="SAM" id="MobiDB-lite"/>
    </source>
</evidence>
<dbReference type="GO" id="GO:0008173">
    <property type="term" value="F:RNA methyltransferase activity"/>
    <property type="evidence" value="ECO:0007669"/>
    <property type="project" value="InterPro"/>
</dbReference>
<sequence length="387" mass="40826">MTPGARIQAAIDVLDRIGAGTPAEKALTGWARGARFAGSGDRAAVRDHVYQALRCWRSYACLGGGDTGRARMIGALRAADLDPDTLFTGEGHAPAPLSEAERGAGSLPSGADAHDLPDWLWAQFQSDLGEGAARAALALRERAPVMLRVNLARAGLQDVISLLAEDGIHSEPHPIAKSALLVIDGARRVARSRAYLDGLAELQDGSGQAAMEAIPLPSNGGILDYCAGGGGKALALAAQGARKVYAHDIDAARMADLPARAARSGADVEILDGSKLVDKAPYSLILCDAPCSGSGTWRRTPDAKWRLTPERLDELKQMQSAILREAAQLVGSGGRLIYATCSVLHAENEARIDAFLQATPNWHQTFAQRFDVSDGGDGFFVAHLARI</sequence>
<dbReference type="InterPro" id="IPR054728">
    <property type="entry name" value="RsmB-like_ferredoxin"/>
</dbReference>
<dbReference type="STRING" id="573024.SAMN05216208_2233"/>
<dbReference type="RefSeq" id="WP_076535146.1">
    <property type="nucleotide sequence ID" value="NZ_FOAC01000002.1"/>
</dbReference>
<dbReference type="InterPro" id="IPR023267">
    <property type="entry name" value="RCMT"/>
</dbReference>
<evidence type="ECO:0000256" key="5">
    <source>
        <dbReference type="PROSITE-ProRule" id="PRU01023"/>
    </source>
</evidence>
<evidence type="ECO:0000256" key="2">
    <source>
        <dbReference type="ARBA" id="ARBA00022679"/>
    </source>
</evidence>
<organism evidence="8 9">
    <name type="scientific">Roseovarius nanhaiticus</name>
    <dbReference type="NCBI Taxonomy" id="573024"/>
    <lineage>
        <taxon>Bacteria</taxon>
        <taxon>Pseudomonadati</taxon>
        <taxon>Pseudomonadota</taxon>
        <taxon>Alphaproteobacteria</taxon>
        <taxon>Rhodobacterales</taxon>
        <taxon>Roseobacteraceae</taxon>
        <taxon>Roseovarius</taxon>
    </lineage>
</organism>
<dbReference type="OrthoDB" id="9810297at2"/>
<dbReference type="PROSITE" id="PS51686">
    <property type="entry name" value="SAM_MT_RSMB_NOP"/>
    <property type="match status" value="1"/>
</dbReference>
<evidence type="ECO:0000313" key="8">
    <source>
        <dbReference type="EMBL" id="SIS24346.1"/>
    </source>
</evidence>
<dbReference type="Pfam" id="PF01189">
    <property type="entry name" value="Methyltr_RsmB-F"/>
    <property type="match status" value="1"/>
</dbReference>
<dbReference type="GO" id="GO:0001510">
    <property type="term" value="P:RNA methylation"/>
    <property type="evidence" value="ECO:0007669"/>
    <property type="project" value="InterPro"/>
</dbReference>
<comment type="caution">
    <text evidence="5">Lacks conserved residue(s) required for the propagation of feature annotation.</text>
</comment>
<dbReference type="InterPro" id="IPR001678">
    <property type="entry name" value="MeTrfase_RsmB-F_NOP2_dom"/>
</dbReference>
<keyword evidence="3 5" id="KW-0949">S-adenosyl-L-methionine</keyword>
<reference evidence="8 9" key="1">
    <citation type="submission" date="2017-01" db="EMBL/GenBank/DDBJ databases">
        <authorList>
            <person name="Mah S.A."/>
            <person name="Swanson W.J."/>
            <person name="Moy G.W."/>
            <person name="Vacquier V.D."/>
        </authorList>
    </citation>
    <scope>NUCLEOTIDE SEQUENCE [LARGE SCALE GENOMIC DNA]</scope>
    <source>
        <strain evidence="8 9">DSM 29590</strain>
    </source>
</reference>
<dbReference type="PANTHER" id="PTHR22807">
    <property type="entry name" value="NOP2 YEAST -RELATED NOL1/NOP2/FMU SUN DOMAIN-CONTAINING"/>
    <property type="match status" value="1"/>
</dbReference>
<evidence type="ECO:0000259" key="7">
    <source>
        <dbReference type="PROSITE" id="PS51686"/>
    </source>
</evidence>
<dbReference type="InterPro" id="IPR029063">
    <property type="entry name" value="SAM-dependent_MTases_sf"/>
</dbReference>
<protein>
    <submittedName>
        <fullName evidence="8">16S rRNA (Cytosine967-C5)-methyltransferase</fullName>
    </submittedName>
</protein>
<feature type="binding site" evidence="5">
    <location>
        <position position="288"/>
    </location>
    <ligand>
        <name>S-adenosyl-L-methionine</name>
        <dbReference type="ChEBI" id="CHEBI:59789"/>
    </ligand>
</feature>
<evidence type="ECO:0000256" key="4">
    <source>
        <dbReference type="ARBA" id="ARBA00022884"/>
    </source>
</evidence>
<dbReference type="Proteomes" id="UP000186019">
    <property type="component" value="Unassembled WGS sequence"/>
</dbReference>
<dbReference type="EMBL" id="FTNV01000003">
    <property type="protein sequence ID" value="SIS24346.1"/>
    <property type="molecule type" value="Genomic_DNA"/>
</dbReference>
<name>A0A1N7HHJ2_9RHOB</name>
<proteinExistence type="inferred from homology"/>
<comment type="similarity">
    <text evidence="5">Belongs to the class I-like SAM-binding methyltransferase superfamily. RsmB/NOP family.</text>
</comment>
<feature type="region of interest" description="Disordered" evidence="6">
    <location>
        <begin position="87"/>
        <end position="109"/>
    </location>
</feature>
<dbReference type="Gene3D" id="3.40.50.150">
    <property type="entry name" value="Vaccinia Virus protein VP39"/>
    <property type="match status" value="1"/>
</dbReference>
<evidence type="ECO:0000313" key="9">
    <source>
        <dbReference type="Proteomes" id="UP000186019"/>
    </source>
</evidence>
<evidence type="ECO:0000256" key="3">
    <source>
        <dbReference type="ARBA" id="ARBA00022691"/>
    </source>
</evidence>
<dbReference type="Gene3D" id="3.30.70.1170">
    <property type="entry name" value="Sun protein, domain 3"/>
    <property type="match status" value="1"/>
</dbReference>
<dbReference type="CDD" id="cd02440">
    <property type="entry name" value="AdoMet_MTases"/>
    <property type="match status" value="1"/>
</dbReference>
<dbReference type="AlphaFoldDB" id="A0A1N7HHJ2"/>
<dbReference type="PRINTS" id="PR02008">
    <property type="entry name" value="RCMTFAMILY"/>
</dbReference>
<keyword evidence="2 5" id="KW-0808">Transferase</keyword>
<keyword evidence="1 5" id="KW-0489">Methyltransferase</keyword>
<feature type="binding site" evidence="5">
    <location>
        <position position="272"/>
    </location>
    <ligand>
        <name>S-adenosyl-L-methionine</name>
        <dbReference type="ChEBI" id="CHEBI:59789"/>
    </ligand>
</feature>
<keyword evidence="9" id="KW-1185">Reference proteome</keyword>
<dbReference type="InterPro" id="IPR049560">
    <property type="entry name" value="MeTrfase_RsmB-F_NOP2_cat"/>
</dbReference>
<keyword evidence="4 5" id="KW-0694">RNA-binding</keyword>
<dbReference type="Pfam" id="PF22458">
    <property type="entry name" value="RsmF-B_ferredox"/>
    <property type="match status" value="1"/>
</dbReference>
<feature type="binding site" evidence="5">
    <location>
        <position position="248"/>
    </location>
    <ligand>
        <name>S-adenosyl-L-methionine</name>
        <dbReference type="ChEBI" id="CHEBI:59789"/>
    </ligand>
</feature>
<gene>
    <name evidence="8" type="ORF">SAMN05421666_3083</name>
</gene>
<evidence type="ECO:0000256" key="1">
    <source>
        <dbReference type="ARBA" id="ARBA00022603"/>
    </source>
</evidence>
<dbReference type="PANTHER" id="PTHR22807:SF53">
    <property type="entry name" value="RIBOSOMAL RNA SMALL SUBUNIT METHYLTRANSFERASE B-RELATED"/>
    <property type="match status" value="1"/>
</dbReference>
<feature type="active site" description="Nucleophile" evidence="5">
    <location>
        <position position="341"/>
    </location>
</feature>
<accession>A0A1N7HHJ2</accession>
<feature type="domain" description="SAM-dependent MTase RsmB/NOP-type" evidence="7">
    <location>
        <begin position="135"/>
        <end position="387"/>
    </location>
</feature>
<dbReference type="SUPFAM" id="SSF53335">
    <property type="entry name" value="S-adenosyl-L-methionine-dependent methyltransferases"/>
    <property type="match status" value="1"/>
</dbReference>